<gene>
    <name evidence="1" type="ORF">A2756_04710</name>
</gene>
<dbReference type="AlphaFoldDB" id="A0A1G2G394"/>
<organism evidence="1 2">
    <name type="scientific">Candidatus Ryanbacteria bacterium RIFCSPHIGHO2_01_FULL_48_27</name>
    <dbReference type="NCBI Taxonomy" id="1802115"/>
    <lineage>
        <taxon>Bacteria</taxon>
        <taxon>Candidatus Ryaniibacteriota</taxon>
    </lineage>
</organism>
<protein>
    <recommendedName>
        <fullName evidence="3">Glycine-rich domain-containing protein-like</fullName>
    </recommendedName>
</protein>
<evidence type="ECO:0000313" key="1">
    <source>
        <dbReference type="EMBL" id="OGZ44729.1"/>
    </source>
</evidence>
<dbReference type="Proteomes" id="UP000177785">
    <property type="component" value="Unassembled WGS sequence"/>
</dbReference>
<evidence type="ECO:0000313" key="2">
    <source>
        <dbReference type="Proteomes" id="UP000177785"/>
    </source>
</evidence>
<reference evidence="1 2" key="1">
    <citation type="journal article" date="2016" name="Nat. Commun.">
        <title>Thousands of microbial genomes shed light on interconnected biogeochemical processes in an aquifer system.</title>
        <authorList>
            <person name="Anantharaman K."/>
            <person name="Brown C.T."/>
            <person name="Hug L.A."/>
            <person name="Sharon I."/>
            <person name="Castelle C.J."/>
            <person name="Probst A.J."/>
            <person name="Thomas B.C."/>
            <person name="Singh A."/>
            <person name="Wilkins M.J."/>
            <person name="Karaoz U."/>
            <person name="Brodie E.L."/>
            <person name="Williams K.H."/>
            <person name="Hubbard S.S."/>
            <person name="Banfield J.F."/>
        </authorList>
    </citation>
    <scope>NUCLEOTIDE SEQUENCE [LARGE SCALE GENOMIC DNA]</scope>
</reference>
<dbReference type="STRING" id="1802115.A2756_04710"/>
<name>A0A1G2G394_9BACT</name>
<evidence type="ECO:0008006" key="3">
    <source>
        <dbReference type="Google" id="ProtNLM"/>
    </source>
</evidence>
<dbReference type="EMBL" id="MHNL01000015">
    <property type="protein sequence ID" value="OGZ44729.1"/>
    <property type="molecule type" value="Genomic_DNA"/>
</dbReference>
<accession>A0A1G2G394</accession>
<sequence length="161" mass="18219">MISRSLEVVSQKYGNPAIHGKIQAIMKLDLSRVSRKLMSSEGKGWDKATTEQAEQLYREFLVIALLYPDKIAPTTLVDTYWHQHILDTRQYMKDCQDIFGCYLHHDPTFGLDGDKSELVTTYNATNELFFQEFGHRPFTLKVGLDGIETCSGGGCSKCCSK</sequence>
<comment type="caution">
    <text evidence="1">The sequence shown here is derived from an EMBL/GenBank/DDBJ whole genome shotgun (WGS) entry which is preliminary data.</text>
</comment>
<proteinExistence type="predicted"/>